<dbReference type="NCBIfam" id="TIGR02713">
    <property type="entry name" value="allophanate_hyd"/>
    <property type="match status" value="1"/>
</dbReference>
<dbReference type="PANTHER" id="PTHR11895">
    <property type="entry name" value="TRANSAMIDASE"/>
    <property type="match status" value="1"/>
</dbReference>
<accession>A0A3N1KYH0</accession>
<protein>
    <submittedName>
        <fullName evidence="3">Allophanate hydrolase</fullName>
    </submittedName>
</protein>
<dbReference type="Gene3D" id="1.20.58.1700">
    <property type="match status" value="1"/>
</dbReference>
<dbReference type="GO" id="GO:0016787">
    <property type="term" value="F:hydrolase activity"/>
    <property type="evidence" value="ECO:0007669"/>
    <property type="project" value="UniProtKB-KW"/>
</dbReference>
<dbReference type="Proteomes" id="UP000278222">
    <property type="component" value="Unassembled WGS sequence"/>
</dbReference>
<keyword evidence="3" id="KW-0378">Hydrolase</keyword>
<dbReference type="Pfam" id="PF01425">
    <property type="entry name" value="Amidase"/>
    <property type="match status" value="1"/>
</dbReference>
<keyword evidence="4" id="KW-1185">Reference proteome</keyword>
<organism evidence="3 4">
    <name type="scientific">Stella humosa</name>
    <dbReference type="NCBI Taxonomy" id="94"/>
    <lineage>
        <taxon>Bacteria</taxon>
        <taxon>Pseudomonadati</taxon>
        <taxon>Pseudomonadota</taxon>
        <taxon>Alphaproteobacteria</taxon>
        <taxon>Rhodospirillales</taxon>
        <taxon>Stellaceae</taxon>
        <taxon>Stella</taxon>
    </lineage>
</organism>
<dbReference type="InterPro" id="IPR036928">
    <property type="entry name" value="AS_sf"/>
</dbReference>
<reference evidence="3 4" key="1">
    <citation type="submission" date="2018-11" db="EMBL/GenBank/DDBJ databases">
        <title>Genomic Encyclopedia of Type Strains, Phase IV (KMG-IV): sequencing the most valuable type-strain genomes for metagenomic binning, comparative biology and taxonomic classification.</title>
        <authorList>
            <person name="Goeker M."/>
        </authorList>
    </citation>
    <scope>NUCLEOTIDE SEQUENCE [LARGE SCALE GENOMIC DNA]</scope>
    <source>
        <strain evidence="3 4">DSM 5900</strain>
    </source>
</reference>
<dbReference type="RefSeq" id="WP_123694566.1">
    <property type="nucleotide sequence ID" value="NZ_AP019700.1"/>
</dbReference>
<dbReference type="InterPro" id="IPR023631">
    <property type="entry name" value="Amidase_dom"/>
</dbReference>
<feature type="domain" description="Amidase" evidence="1">
    <location>
        <begin position="43"/>
        <end position="406"/>
    </location>
</feature>
<comment type="caution">
    <text evidence="3">The sequence shown here is derived from an EMBL/GenBank/DDBJ whole genome shotgun (WGS) entry which is preliminary data.</text>
</comment>
<dbReference type="NCBIfam" id="NF006043">
    <property type="entry name" value="PRK08186.1"/>
    <property type="match status" value="1"/>
</dbReference>
<dbReference type="EMBL" id="RJKX01000017">
    <property type="protein sequence ID" value="ROP83378.1"/>
    <property type="molecule type" value="Genomic_DNA"/>
</dbReference>
<proteinExistence type="predicted"/>
<dbReference type="Pfam" id="PF21986">
    <property type="entry name" value="AH_C"/>
    <property type="match status" value="1"/>
</dbReference>
<dbReference type="Gene3D" id="3.10.490.10">
    <property type="entry name" value="Gamma-glutamyl cyclotransferase-like"/>
    <property type="match status" value="1"/>
</dbReference>
<dbReference type="InterPro" id="IPR000120">
    <property type="entry name" value="Amidase"/>
</dbReference>
<evidence type="ECO:0000313" key="4">
    <source>
        <dbReference type="Proteomes" id="UP000278222"/>
    </source>
</evidence>
<dbReference type="InterPro" id="IPR014085">
    <property type="entry name" value="Allophanate_hydrolase"/>
</dbReference>
<evidence type="ECO:0000259" key="1">
    <source>
        <dbReference type="Pfam" id="PF01425"/>
    </source>
</evidence>
<dbReference type="PANTHER" id="PTHR11895:SF169">
    <property type="entry name" value="GLUTAMYL-TRNA(GLN) AMIDOTRANSFERASE"/>
    <property type="match status" value="1"/>
</dbReference>
<evidence type="ECO:0000259" key="2">
    <source>
        <dbReference type="Pfam" id="PF21986"/>
    </source>
</evidence>
<dbReference type="OrthoDB" id="7245165at2"/>
<name>A0A3N1KYH0_9PROT</name>
<dbReference type="AlphaFoldDB" id="A0A3N1KYH0"/>
<gene>
    <name evidence="3" type="ORF">EDC65_4912</name>
</gene>
<dbReference type="InterPro" id="IPR053844">
    <property type="entry name" value="AH_C"/>
</dbReference>
<feature type="domain" description="Allophanate hydrolase C-terminal" evidence="2">
    <location>
        <begin position="445"/>
        <end position="566"/>
    </location>
</feature>
<evidence type="ECO:0000313" key="3">
    <source>
        <dbReference type="EMBL" id="ROP83378.1"/>
    </source>
</evidence>
<dbReference type="SUPFAM" id="SSF75304">
    <property type="entry name" value="Amidase signature (AS) enzymes"/>
    <property type="match status" value="1"/>
</dbReference>
<sequence>MTQRPLTISDWRQATAADRAAHAARLDDADPAIFIARGPAGGDGIPLAVKDNIDAAGFATTAACPAYAYKPEASATAVARLEAAGFRVAGKTNLDQFATGLVGVRSPYGVPANPFDPACIPGGSSSGSAVAVARGLVPVALGTDTAGSGRVPAMMNNIVGLKPSRGLVPATGVVPACRSLDCVSIFALTVPDALAALAIAGGPDTVDPFSRALRQRLPRPGGWRVAVPHAAALPWFGDGFGPEWWAAALDLLRRTGATVEEIDPAPFLAAAALLYDGPWVAERTAAVGDFIDAHWDACDPVVRAIVRSGRARSATDTFAGLYRLAAIAAETAPTWDRYDALMVPTAPRHWTLAEVAAEPVARNSALGTWTNFVNLLDLAALAVPTGFHRNGLPIGATLIGPTGSDLALAAIGGVVHALAGLPLGATGAAADPASLRPARASGPGVEVAVFGAHLTGEPRSAALIALGAAPVRTIRTASRYRMVLLEGAMPRPGLVLTERDGVAIEGEVWLVPEPALPGLLAEVRAPLALGLVALDDGSEVRGFVCAAGGEAGAPDISRFGGWRAWRQAAAKTQSPTV</sequence>
<dbReference type="Gene3D" id="3.90.1300.10">
    <property type="entry name" value="Amidase signature (AS) domain"/>
    <property type="match status" value="1"/>
</dbReference>